<dbReference type="OrthoDB" id="10547630at2759"/>
<organism evidence="2 3">
    <name type="scientific">Cuscuta europaea</name>
    <name type="common">European dodder</name>
    <dbReference type="NCBI Taxonomy" id="41803"/>
    <lineage>
        <taxon>Eukaryota</taxon>
        <taxon>Viridiplantae</taxon>
        <taxon>Streptophyta</taxon>
        <taxon>Embryophyta</taxon>
        <taxon>Tracheophyta</taxon>
        <taxon>Spermatophyta</taxon>
        <taxon>Magnoliopsida</taxon>
        <taxon>eudicotyledons</taxon>
        <taxon>Gunneridae</taxon>
        <taxon>Pentapetalae</taxon>
        <taxon>asterids</taxon>
        <taxon>lamiids</taxon>
        <taxon>Solanales</taxon>
        <taxon>Convolvulaceae</taxon>
        <taxon>Cuscuteae</taxon>
        <taxon>Cuscuta</taxon>
        <taxon>Cuscuta subgen. Cuscuta</taxon>
    </lineage>
</organism>
<evidence type="ECO:0000256" key="1">
    <source>
        <dbReference type="SAM" id="SignalP"/>
    </source>
</evidence>
<sequence length="110" mass="12475">MGSITSTFFVLFPRLYYWACQCGNSSPVSFFPYQDNVIVEDESHFECGDASDSSGDDSDRELLNRLGDCKWKTISHITRSARIQEKMKSFLDEALWLSGLIGQPNIPKDL</sequence>
<evidence type="ECO:0000313" key="2">
    <source>
        <dbReference type="EMBL" id="CAH9097682.1"/>
    </source>
</evidence>
<name>A0A9P1ED72_CUSEU</name>
<proteinExistence type="predicted"/>
<keyword evidence="3" id="KW-1185">Reference proteome</keyword>
<feature type="signal peptide" evidence="1">
    <location>
        <begin position="1"/>
        <end position="22"/>
    </location>
</feature>
<dbReference type="AlphaFoldDB" id="A0A9P1ED72"/>
<evidence type="ECO:0000313" key="3">
    <source>
        <dbReference type="Proteomes" id="UP001152484"/>
    </source>
</evidence>
<reference evidence="2" key="1">
    <citation type="submission" date="2022-07" db="EMBL/GenBank/DDBJ databases">
        <authorList>
            <person name="Macas J."/>
            <person name="Novak P."/>
            <person name="Neumann P."/>
        </authorList>
    </citation>
    <scope>NUCLEOTIDE SEQUENCE</scope>
</reference>
<accession>A0A9P1ED72</accession>
<protein>
    <submittedName>
        <fullName evidence="2">Uncharacterized protein</fullName>
    </submittedName>
</protein>
<comment type="caution">
    <text evidence="2">The sequence shown here is derived from an EMBL/GenBank/DDBJ whole genome shotgun (WGS) entry which is preliminary data.</text>
</comment>
<gene>
    <name evidence="2" type="ORF">CEURO_LOCUS13956</name>
</gene>
<feature type="chain" id="PRO_5040313211" evidence="1">
    <location>
        <begin position="23"/>
        <end position="110"/>
    </location>
</feature>
<keyword evidence="1" id="KW-0732">Signal</keyword>
<dbReference type="EMBL" id="CAMAPE010000035">
    <property type="protein sequence ID" value="CAH9097682.1"/>
    <property type="molecule type" value="Genomic_DNA"/>
</dbReference>
<dbReference type="Proteomes" id="UP001152484">
    <property type="component" value="Unassembled WGS sequence"/>
</dbReference>